<evidence type="ECO:0000256" key="6">
    <source>
        <dbReference type="ARBA" id="ARBA00023136"/>
    </source>
</evidence>
<evidence type="ECO:0000313" key="8">
    <source>
        <dbReference type="EMBL" id="VDM02894.1"/>
    </source>
</evidence>
<keyword evidence="3 7" id="KW-0812">Transmembrane</keyword>
<dbReference type="GO" id="GO:1990573">
    <property type="term" value="P:potassium ion import across plasma membrane"/>
    <property type="evidence" value="ECO:0007669"/>
    <property type="project" value="TreeGrafter"/>
</dbReference>
<dbReference type="WBParaSite" id="SSLN_0001714101-mRNA-1">
    <property type="protein sequence ID" value="SSLN_0001714101-mRNA-1"/>
    <property type="gene ID" value="SSLN_0001714101"/>
</dbReference>
<dbReference type="InterPro" id="IPR038702">
    <property type="entry name" value="Na/K_ATPase_sub_beta_sf"/>
</dbReference>
<keyword evidence="6 7" id="KW-0472">Membrane</keyword>
<dbReference type="GO" id="GO:0030007">
    <property type="term" value="P:intracellular potassium ion homeostasis"/>
    <property type="evidence" value="ECO:0007669"/>
    <property type="project" value="TreeGrafter"/>
</dbReference>
<dbReference type="Pfam" id="PF00287">
    <property type="entry name" value="Na_K-ATPase"/>
    <property type="match status" value="1"/>
</dbReference>
<comment type="similarity">
    <text evidence="2">Belongs to the X(+)/potassium ATPases subunit beta family.</text>
</comment>
<dbReference type="GO" id="GO:0036376">
    <property type="term" value="P:sodium ion export across plasma membrane"/>
    <property type="evidence" value="ECO:0007669"/>
    <property type="project" value="TreeGrafter"/>
</dbReference>
<reference evidence="10" key="1">
    <citation type="submission" date="2016-06" db="UniProtKB">
        <authorList>
            <consortium name="WormBaseParasite"/>
        </authorList>
    </citation>
    <scope>IDENTIFICATION</scope>
</reference>
<dbReference type="AlphaFoldDB" id="A0A183TJ60"/>
<evidence type="ECO:0000313" key="9">
    <source>
        <dbReference type="Proteomes" id="UP000275846"/>
    </source>
</evidence>
<evidence type="ECO:0000313" key="10">
    <source>
        <dbReference type="WBParaSite" id="SSLN_0001714101-mRNA-1"/>
    </source>
</evidence>
<dbReference type="GO" id="GO:0005890">
    <property type="term" value="C:sodium:potassium-exchanging ATPase complex"/>
    <property type="evidence" value="ECO:0007669"/>
    <property type="project" value="InterPro"/>
</dbReference>
<sequence length="327" mass="38059">MVDLYAPAGPLPTYELPYHPVAAIDYDPVRQVLLEQKDLQEREQWLLRQQEKARRRQDAKFRVVCKRVIYFCTFYTILALFFFGYLNWYMYFQVSRNYPKLTGWQSALQMNPGLSQVPNPNIYNSLVRFRTREPLPYSKYQDEIVAFLHAYQDNTGCWEMEDCVQEGGFKQDVDRPCAYDLNAGGPCNIMNGYGFDTAQPCFALKMGKIYGWLPEPVEFATGVLVKCEGATEDDTNNLGTIRYFDMDYKFSAIAPGKNPGKVTNGSFHSMYFPYRNQFCYHQPLVFVQFDGARRNRLIRVQCYLIAKNIKVDISRLEGSTRFEILID</sequence>
<protein>
    <submittedName>
        <fullName evidence="10">Sodium/potassium-transporting ATPase subunit beta</fullName>
    </submittedName>
</protein>
<evidence type="ECO:0000256" key="1">
    <source>
        <dbReference type="ARBA" id="ARBA00004606"/>
    </source>
</evidence>
<dbReference type="PANTHER" id="PTHR11523:SF28">
    <property type="entry name" value="NA_K-ATPASE BETA SUBUNIT ISOFORM 4-RELATED"/>
    <property type="match status" value="1"/>
</dbReference>
<dbReference type="Gene3D" id="2.60.40.1660">
    <property type="entry name" value="Na, k-atpase alpha subunit"/>
    <property type="match status" value="1"/>
</dbReference>
<accession>A0A183TJ60</accession>
<name>A0A183TJ60_SCHSO</name>
<keyword evidence="5 7" id="KW-1133">Transmembrane helix</keyword>
<gene>
    <name evidence="8" type="ORF">SSLN_LOCUS16508</name>
</gene>
<dbReference type="STRING" id="70667.A0A183TJ60"/>
<reference evidence="8 9" key="2">
    <citation type="submission" date="2018-11" db="EMBL/GenBank/DDBJ databases">
        <authorList>
            <consortium name="Pathogen Informatics"/>
        </authorList>
    </citation>
    <scope>NUCLEOTIDE SEQUENCE [LARGE SCALE GENOMIC DNA]</scope>
    <source>
        <strain evidence="8 9">NST_G2</strain>
    </source>
</reference>
<dbReference type="InterPro" id="IPR000402">
    <property type="entry name" value="Na/K_ATPase_sub_beta"/>
</dbReference>
<comment type="subcellular location">
    <subcellularLocation>
        <location evidence="1">Membrane</location>
        <topology evidence="1">Single-pass type II membrane protein</topology>
    </subcellularLocation>
</comment>
<dbReference type="GO" id="GO:0006883">
    <property type="term" value="P:intracellular sodium ion homeostasis"/>
    <property type="evidence" value="ECO:0007669"/>
    <property type="project" value="TreeGrafter"/>
</dbReference>
<evidence type="ECO:0000256" key="7">
    <source>
        <dbReference type="SAM" id="Phobius"/>
    </source>
</evidence>
<evidence type="ECO:0000256" key="5">
    <source>
        <dbReference type="ARBA" id="ARBA00022989"/>
    </source>
</evidence>
<evidence type="ECO:0000256" key="4">
    <source>
        <dbReference type="ARBA" id="ARBA00022968"/>
    </source>
</evidence>
<evidence type="ECO:0000256" key="2">
    <source>
        <dbReference type="ARBA" id="ARBA00005876"/>
    </source>
</evidence>
<dbReference type="EMBL" id="UYSU01041172">
    <property type="protein sequence ID" value="VDM02894.1"/>
    <property type="molecule type" value="Genomic_DNA"/>
</dbReference>
<dbReference type="Proteomes" id="UP000275846">
    <property type="component" value="Unassembled WGS sequence"/>
</dbReference>
<dbReference type="PANTHER" id="PTHR11523">
    <property type="entry name" value="SODIUM/POTASSIUM-DEPENDENT ATPASE BETA SUBUNIT"/>
    <property type="match status" value="1"/>
</dbReference>
<dbReference type="GO" id="GO:0001671">
    <property type="term" value="F:ATPase activator activity"/>
    <property type="evidence" value="ECO:0007669"/>
    <property type="project" value="TreeGrafter"/>
</dbReference>
<keyword evidence="9" id="KW-1185">Reference proteome</keyword>
<feature type="transmembrane region" description="Helical" evidence="7">
    <location>
        <begin position="68"/>
        <end position="91"/>
    </location>
</feature>
<proteinExistence type="inferred from homology"/>
<keyword evidence="4" id="KW-0735">Signal-anchor</keyword>
<dbReference type="OrthoDB" id="5912413at2759"/>
<evidence type="ECO:0000256" key="3">
    <source>
        <dbReference type="ARBA" id="ARBA00022692"/>
    </source>
</evidence>
<organism evidence="10">
    <name type="scientific">Schistocephalus solidus</name>
    <name type="common">Tapeworm</name>
    <dbReference type="NCBI Taxonomy" id="70667"/>
    <lineage>
        <taxon>Eukaryota</taxon>
        <taxon>Metazoa</taxon>
        <taxon>Spiralia</taxon>
        <taxon>Lophotrochozoa</taxon>
        <taxon>Platyhelminthes</taxon>
        <taxon>Cestoda</taxon>
        <taxon>Eucestoda</taxon>
        <taxon>Diphyllobothriidea</taxon>
        <taxon>Diphyllobothriidae</taxon>
        <taxon>Schistocephalus</taxon>
    </lineage>
</organism>